<feature type="region of interest" description="Disordered" evidence="1">
    <location>
        <begin position="121"/>
        <end position="169"/>
    </location>
</feature>
<dbReference type="HOGENOM" id="CLU_1581099_0_0_1"/>
<sequence length="169" mass="18167">MYNVDRNLSGRMYLSVAMEKGNMATQGGFALVSAIASPSTTGRSSSPQRLAPLPDLLSPTMLAPPATMPPNPPISMRVGLRWSWLTLELKPPMPCPPPEHRSPNLPPPAALALSTAAFSISSTHTSHRRGRRKGSLTPTPGWRGIKEERRPAATLDASIDNETVGMADY</sequence>
<protein>
    <submittedName>
        <fullName evidence="2">Uncharacterized protein</fullName>
    </submittedName>
</protein>
<reference evidence="2 3" key="1">
    <citation type="journal article" date="2005" name="PLoS Biol.">
        <title>The genomes of Oryza sativa: a history of duplications.</title>
        <authorList>
            <person name="Yu J."/>
            <person name="Wang J."/>
            <person name="Lin W."/>
            <person name="Li S."/>
            <person name="Li H."/>
            <person name="Zhou J."/>
            <person name="Ni P."/>
            <person name="Dong W."/>
            <person name="Hu S."/>
            <person name="Zeng C."/>
            <person name="Zhang J."/>
            <person name="Zhang Y."/>
            <person name="Li R."/>
            <person name="Xu Z."/>
            <person name="Li S."/>
            <person name="Li X."/>
            <person name="Zheng H."/>
            <person name="Cong L."/>
            <person name="Lin L."/>
            <person name="Yin J."/>
            <person name="Geng J."/>
            <person name="Li G."/>
            <person name="Shi J."/>
            <person name="Liu J."/>
            <person name="Lv H."/>
            <person name="Li J."/>
            <person name="Wang J."/>
            <person name="Deng Y."/>
            <person name="Ran L."/>
            <person name="Shi X."/>
            <person name="Wang X."/>
            <person name="Wu Q."/>
            <person name="Li C."/>
            <person name="Ren X."/>
            <person name="Wang J."/>
            <person name="Wang X."/>
            <person name="Li D."/>
            <person name="Liu D."/>
            <person name="Zhang X."/>
            <person name="Ji Z."/>
            <person name="Zhao W."/>
            <person name="Sun Y."/>
            <person name="Zhang Z."/>
            <person name="Bao J."/>
            <person name="Han Y."/>
            <person name="Dong L."/>
            <person name="Ji J."/>
            <person name="Chen P."/>
            <person name="Wu S."/>
            <person name="Liu J."/>
            <person name="Xiao Y."/>
            <person name="Bu D."/>
            <person name="Tan J."/>
            <person name="Yang L."/>
            <person name="Ye C."/>
            <person name="Zhang J."/>
            <person name="Xu J."/>
            <person name="Zhou Y."/>
            <person name="Yu Y."/>
            <person name="Zhang B."/>
            <person name="Zhuang S."/>
            <person name="Wei H."/>
            <person name="Liu B."/>
            <person name="Lei M."/>
            <person name="Yu H."/>
            <person name="Li Y."/>
            <person name="Xu H."/>
            <person name="Wei S."/>
            <person name="He X."/>
            <person name="Fang L."/>
            <person name="Zhang Z."/>
            <person name="Zhang Y."/>
            <person name="Huang X."/>
            <person name="Su Z."/>
            <person name="Tong W."/>
            <person name="Li J."/>
            <person name="Tong Z."/>
            <person name="Li S."/>
            <person name="Ye J."/>
            <person name="Wang L."/>
            <person name="Fang L."/>
            <person name="Lei T."/>
            <person name="Chen C."/>
            <person name="Chen H."/>
            <person name="Xu Z."/>
            <person name="Li H."/>
            <person name="Huang H."/>
            <person name="Zhang F."/>
            <person name="Xu H."/>
            <person name="Li N."/>
            <person name="Zhao C."/>
            <person name="Li S."/>
            <person name="Dong L."/>
            <person name="Huang Y."/>
            <person name="Li L."/>
            <person name="Xi Y."/>
            <person name="Qi Q."/>
            <person name="Li W."/>
            <person name="Zhang B."/>
            <person name="Hu W."/>
            <person name="Zhang Y."/>
            <person name="Tian X."/>
            <person name="Jiao Y."/>
            <person name="Liang X."/>
            <person name="Jin J."/>
            <person name="Gao L."/>
            <person name="Zheng W."/>
            <person name="Hao B."/>
            <person name="Liu S."/>
            <person name="Wang W."/>
            <person name="Yuan L."/>
            <person name="Cao M."/>
            <person name="McDermott J."/>
            <person name="Samudrala R."/>
            <person name="Wang J."/>
            <person name="Wong G.K."/>
            <person name="Yang H."/>
        </authorList>
    </citation>
    <scope>NUCLEOTIDE SEQUENCE [LARGE SCALE GENOMIC DNA]</scope>
    <source>
        <strain evidence="3">cv. 93-11</strain>
    </source>
</reference>
<dbReference type="Proteomes" id="UP000007015">
    <property type="component" value="Chromosome 3"/>
</dbReference>
<name>B8ANF4_ORYSI</name>
<accession>B8ANF4</accession>
<evidence type="ECO:0000256" key="1">
    <source>
        <dbReference type="SAM" id="MobiDB-lite"/>
    </source>
</evidence>
<dbReference type="EMBL" id="CM000128">
    <property type="protein sequence ID" value="EEC75158.1"/>
    <property type="molecule type" value="Genomic_DNA"/>
</dbReference>
<evidence type="ECO:0000313" key="2">
    <source>
        <dbReference type="EMBL" id="EEC75158.1"/>
    </source>
</evidence>
<feature type="compositionally biased region" description="Basic residues" evidence="1">
    <location>
        <begin position="125"/>
        <end position="134"/>
    </location>
</feature>
<dbReference type="Gramene" id="BGIOSGA012534-TA">
    <property type="protein sequence ID" value="BGIOSGA012534-PA"/>
    <property type="gene ID" value="BGIOSGA012534"/>
</dbReference>
<proteinExistence type="predicted"/>
<gene>
    <name evidence="2" type="ORF">OsI_11368</name>
</gene>
<organism evidence="2 3">
    <name type="scientific">Oryza sativa subsp. indica</name>
    <name type="common">Rice</name>
    <dbReference type="NCBI Taxonomy" id="39946"/>
    <lineage>
        <taxon>Eukaryota</taxon>
        <taxon>Viridiplantae</taxon>
        <taxon>Streptophyta</taxon>
        <taxon>Embryophyta</taxon>
        <taxon>Tracheophyta</taxon>
        <taxon>Spermatophyta</taxon>
        <taxon>Magnoliopsida</taxon>
        <taxon>Liliopsida</taxon>
        <taxon>Poales</taxon>
        <taxon>Poaceae</taxon>
        <taxon>BOP clade</taxon>
        <taxon>Oryzoideae</taxon>
        <taxon>Oryzeae</taxon>
        <taxon>Oryzinae</taxon>
        <taxon>Oryza</taxon>
        <taxon>Oryza sativa</taxon>
    </lineage>
</organism>
<keyword evidence="3" id="KW-1185">Reference proteome</keyword>
<dbReference type="AlphaFoldDB" id="B8ANF4"/>
<evidence type="ECO:0000313" key="3">
    <source>
        <dbReference type="Proteomes" id="UP000007015"/>
    </source>
</evidence>